<feature type="transmembrane region" description="Helical" evidence="9">
    <location>
        <begin position="44"/>
        <end position="64"/>
    </location>
</feature>
<dbReference type="GO" id="GO:0065002">
    <property type="term" value="P:intracellular protein transmembrane transport"/>
    <property type="evidence" value="ECO:0007669"/>
    <property type="project" value="UniProtKB-UniRule"/>
</dbReference>
<keyword evidence="6 9" id="KW-1133">Transmembrane helix</keyword>
<gene>
    <name evidence="9" type="primary">secE</name>
    <name evidence="10" type="ORF">N787_13820</name>
</gene>
<accession>A0A091AUR7</accession>
<keyword evidence="5 9" id="KW-0653">Protein transport</keyword>
<dbReference type="GO" id="GO:0006605">
    <property type="term" value="P:protein targeting"/>
    <property type="evidence" value="ECO:0007669"/>
    <property type="project" value="UniProtKB-UniRule"/>
</dbReference>
<dbReference type="PATRIC" id="fig|1384056.3.peg.2108"/>
<dbReference type="EMBL" id="AVCK01000037">
    <property type="protein sequence ID" value="KFN44018.1"/>
    <property type="molecule type" value="Genomic_DNA"/>
</dbReference>
<dbReference type="GO" id="GO:0009306">
    <property type="term" value="P:protein secretion"/>
    <property type="evidence" value="ECO:0007669"/>
    <property type="project" value="UniProtKB-UniRule"/>
</dbReference>
<keyword evidence="2 9" id="KW-0813">Transport</keyword>
<protein>
    <recommendedName>
        <fullName evidence="9">Protein translocase subunit SecE</fullName>
    </recommendedName>
</protein>
<dbReference type="RefSeq" id="WP_034213890.1">
    <property type="nucleotide sequence ID" value="NZ_AVCK01000037.1"/>
</dbReference>
<evidence type="ECO:0000313" key="11">
    <source>
        <dbReference type="Proteomes" id="UP000029393"/>
    </source>
</evidence>
<keyword evidence="7 9" id="KW-0811">Translocation</keyword>
<dbReference type="InterPro" id="IPR001901">
    <property type="entry name" value="Translocase_SecE/Sec61-g"/>
</dbReference>
<dbReference type="Gene3D" id="1.20.5.1030">
    <property type="entry name" value="Preprotein translocase secy subunit"/>
    <property type="match status" value="1"/>
</dbReference>
<dbReference type="PRINTS" id="PR01650">
    <property type="entry name" value="SECETRNLCASE"/>
</dbReference>
<evidence type="ECO:0000256" key="8">
    <source>
        <dbReference type="ARBA" id="ARBA00023136"/>
    </source>
</evidence>
<dbReference type="PANTHER" id="PTHR33910:SF1">
    <property type="entry name" value="PROTEIN TRANSLOCASE SUBUNIT SECE"/>
    <property type="match status" value="1"/>
</dbReference>
<keyword evidence="11" id="KW-1185">Reference proteome</keyword>
<comment type="caution">
    <text evidence="10">The sequence shown here is derived from an EMBL/GenBank/DDBJ whole genome shotgun (WGS) entry which is preliminary data.</text>
</comment>
<keyword evidence="3 9" id="KW-1003">Cell membrane</keyword>
<evidence type="ECO:0000256" key="7">
    <source>
        <dbReference type="ARBA" id="ARBA00023010"/>
    </source>
</evidence>
<reference evidence="10 11" key="1">
    <citation type="submission" date="2013-09" db="EMBL/GenBank/DDBJ databases">
        <title>Genome sequencing of Arenimonas metalli.</title>
        <authorList>
            <person name="Chen F."/>
            <person name="Wang G."/>
        </authorList>
    </citation>
    <scope>NUCLEOTIDE SEQUENCE [LARGE SCALE GENOMIC DNA]</scope>
    <source>
        <strain evidence="10 11">CF5-1</strain>
    </source>
</reference>
<organism evidence="10 11">
    <name type="scientific">Arenimonas metalli CF5-1</name>
    <dbReference type="NCBI Taxonomy" id="1384056"/>
    <lineage>
        <taxon>Bacteria</taxon>
        <taxon>Pseudomonadati</taxon>
        <taxon>Pseudomonadota</taxon>
        <taxon>Gammaproteobacteria</taxon>
        <taxon>Lysobacterales</taxon>
        <taxon>Lysobacteraceae</taxon>
        <taxon>Arenimonas</taxon>
    </lineage>
</organism>
<keyword evidence="8 9" id="KW-0472">Membrane</keyword>
<name>A0A091AUR7_9GAMM</name>
<feature type="transmembrane region" description="Helical" evidence="9">
    <location>
        <begin position="20"/>
        <end position="38"/>
    </location>
</feature>
<dbReference type="AlphaFoldDB" id="A0A091AUR7"/>
<comment type="caution">
    <text evidence="9">Lacks conserved residue(s) required for the propagation of feature annotation.</text>
</comment>
<comment type="subcellular location">
    <subcellularLocation>
        <location evidence="1">Membrane</location>
    </subcellularLocation>
</comment>
<dbReference type="GO" id="GO:0008320">
    <property type="term" value="F:protein transmembrane transporter activity"/>
    <property type="evidence" value="ECO:0007669"/>
    <property type="project" value="UniProtKB-UniRule"/>
</dbReference>
<evidence type="ECO:0000313" key="10">
    <source>
        <dbReference type="EMBL" id="KFN44018.1"/>
    </source>
</evidence>
<evidence type="ECO:0000256" key="9">
    <source>
        <dbReference type="HAMAP-Rule" id="MF_00422"/>
    </source>
</evidence>
<dbReference type="GO" id="GO:0043952">
    <property type="term" value="P:protein transport by the Sec complex"/>
    <property type="evidence" value="ECO:0007669"/>
    <property type="project" value="UniProtKB-UniRule"/>
</dbReference>
<evidence type="ECO:0000256" key="5">
    <source>
        <dbReference type="ARBA" id="ARBA00022927"/>
    </source>
</evidence>
<evidence type="ECO:0000256" key="1">
    <source>
        <dbReference type="ARBA" id="ARBA00004370"/>
    </source>
</evidence>
<dbReference type="PANTHER" id="PTHR33910">
    <property type="entry name" value="PROTEIN TRANSLOCASE SUBUNIT SECE"/>
    <property type="match status" value="1"/>
</dbReference>
<feature type="transmembrane region" description="Helical" evidence="9">
    <location>
        <begin position="97"/>
        <end position="120"/>
    </location>
</feature>
<dbReference type="STRING" id="1384056.N787_13820"/>
<dbReference type="OrthoDB" id="9806365at2"/>
<comment type="subunit">
    <text evidence="9">Component of the Sec protein translocase complex. Heterotrimer consisting of SecY, SecE and SecG subunits. The heterotrimers can form oligomers, although 1 heterotrimer is thought to be able to translocate proteins. Interacts with the ribosome. Interacts with SecDF, and other proteins may be involved. Interacts with SecA.</text>
</comment>
<dbReference type="HAMAP" id="MF_00422">
    <property type="entry name" value="SecE"/>
    <property type="match status" value="1"/>
</dbReference>
<dbReference type="InterPro" id="IPR005807">
    <property type="entry name" value="SecE_bac"/>
</dbReference>
<evidence type="ECO:0000256" key="4">
    <source>
        <dbReference type="ARBA" id="ARBA00022692"/>
    </source>
</evidence>
<dbReference type="GO" id="GO:0005886">
    <property type="term" value="C:plasma membrane"/>
    <property type="evidence" value="ECO:0007669"/>
    <property type="project" value="UniProtKB-UniRule"/>
</dbReference>
<dbReference type="Pfam" id="PF00584">
    <property type="entry name" value="SecE"/>
    <property type="match status" value="1"/>
</dbReference>
<proteinExistence type="inferred from homology"/>
<sequence>MNTKVDQAEQAVTAADVAKYVLAAALVVGGIVAFYWFSQWPGPVRGLVAAAGVVAAAAVMALTAKGRQVREFASESLFELRKVVWPTTQETRKITGVILVVVVIVSLILSAFDFVISWLIRLLLG</sequence>
<keyword evidence="4 9" id="KW-0812">Transmembrane</keyword>
<dbReference type="InterPro" id="IPR038379">
    <property type="entry name" value="SecE_sf"/>
</dbReference>
<dbReference type="NCBIfam" id="TIGR00964">
    <property type="entry name" value="secE_bact"/>
    <property type="match status" value="1"/>
</dbReference>
<comment type="function">
    <text evidence="9">Essential subunit of the Sec protein translocation channel SecYEG. Clamps together the 2 halves of SecY. May contact the channel plug during translocation.</text>
</comment>
<dbReference type="Proteomes" id="UP000029393">
    <property type="component" value="Unassembled WGS sequence"/>
</dbReference>
<evidence type="ECO:0000256" key="2">
    <source>
        <dbReference type="ARBA" id="ARBA00022448"/>
    </source>
</evidence>
<dbReference type="PROSITE" id="PS01067">
    <property type="entry name" value="SECE_SEC61G"/>
    <property type="match status" value="1"/>
</dbReference>
<dbReference type="eggNOG" id="COG0690">
    <property type="taxonomic scope" value="Bacteria"/>
</dbReference>
<evidence type="ECO:0000256" key="3">
    <source>
        <dbReference type="ARBA" id="ARBA00022475"/>
    </source>
</evidence>
<evidence type="ECO:0000256" key="6">
    <source>
        <dbReference type="ARBA" id="ARBA00022989"/>
    </source>
</evidence>
<comment type="similarity">
    <text evidence="9">Belongs to the SecE/SEC61-gamma family.</text>
</comment>